<dbReference type="PROSITE" id="PS01173">
    <property type="entry name" value="LIPASE_GDXG_HIS"/>
    <property type="match status" value="1"/>
</dbReference>
<keyword evidence="3" id="KW-0732">Signal</keyword>
<dbReference type="RefSeq" id="WP_088562443.1">
    <property type="nucleotide sequence ID" value="NZ_FYEH01000013.1"/>
</dbReference>
<gene>
    <name evidence="5" type="ORF">SAMN07250955_1134</name>
</gene>
<dbReference type="EMBL" id="FYEH01000013">
    <property type="protein sequence ID" value="SNB75210.1"/>
    <property type="molecule type" value="Genomic_DNA"/>
</dbReference>
<organism evidence="5 6">
    <name type="scientific">Arboricoccus pini</name>
    <dbReference type="NCBI Taxonomy" id="1963835"/>
    <lineage>
        <taxon>Bacteria</taxon>
        <taxon>Pseudomonadati</taxon>
        <taxon>Pseudomonadota</taxon>
        <taxon>Alphaproteobacteria</taxon>
        <taxon>Geminicoccales</taxon>
        <taxon>Geminicoccaceae</taxon>
        <taxon>Arboricoccus</taxon>
    </lineage>
</organism>
<dbReference type="OrthoDB" id="9806180at2"/>
<dbReference type="Proteomes" id="UP000197065">
    <property type="component" value="Unassembled WGS sequence"/>
</dbReference>
<evidence type="ECO:0000259" key="4">
    <source>
        <dbReference type="Pfam" id="PF07859"/>
    </source>
</evidence>
<accession>A0A212RRH3</accession>
<feature type="chain" id="PRO_5012284483" evidence="3">
    <location>
        <begin position="24"/>
        <end position="339"/>
    </location>
</feature>
<dbReference type="InterPro" id="IPR029058">
    <property type="entry name" value="AB_hydrolase_fold"/>
</dbReference>
<dbReference type="PANTHER" id="PTHR48081">
    <property type="entry name" value="AB HYDROLASE SUPERFAMILY PROTEIN C4A8.06C"/>
    <property type="match status" value="1"/>
</dbReference>
<dbReference type="PANTHER" id="PTHR48081:SF8">
    <property type="entry name" value="ALPHA_BETA HYDROLASE FOLD-3 DOMAIN-CONTAINING PROTEIN-RELATED"/>
    <property type="match status" value="1"/>
</dbReference>
<dbReference type="InterPro" id="IPR050300">
    <property type="entry name" value="GDXG_lipolytic_enzyme"/>
</dbReference>
<keyword evidence="2" id="KW-0378">Hydrolase</keyword>
<dbReference type="Gene3D" id="3.40.50.1820">
    <property type="entry name" value="alpha/beta hydrolase"/>
    <property type="match status" value="1"/>
</dbReference>
<evidence type="ECO:0000313" key="5">
    <source>
        <dbReference type="EMBL" id="SNB75210.1"/>
    </source>
</evidence>
<evidence type="ECO:0000313" key="6">
    <source>
        <dbReference type="Proteomes" id="UP000197065"/>
    </source>
</evidence>
<protein>
    <submittedName>
        <fullName evidence="5">Acetyl esterase</fullName>
    </submittedName>
</protein>
<feature type="signal peptide" evidence="3">
    <location>
        <begin position="1"/>
        <end position="23"/>
    </location>
</feature>
<dbReference type="SUPFAM" id="SSF53474">
    <property type="entry name" value="alpha/beta-Hydrolases"/>
    <property type="match status" value="1"/>
</dbReference>
<evidence type="ECO:0000256" key="3">
    <source>
        <dbReference type="SAM" id="SignalP"/>
    </source>
</evidence>
<evidence type="ECO:0000256" key="2">
    <source>
        <dbReference type="ARBA" id="ARBA00022801"/>
    </source>
</evidence>
<reference evidence="5 6" key="1">
    <citation type="submission" date="2017-06" db="EMBL/GenBank/DDBJ databases">
        <authorList>
            <person name="Kim H.J."/>
            <person name="Triplett B.A."/>
        </authorList>
    </citation>
    <scope>NUCLEOTIDE SEQUENCE [LARGE SCALE GENOMIC DNA]</scope>
    <source>
        <strain evidence="5 6">B29T1</strain>
    </source>
</reference>
<dbReference type="InterPro" id="IPR002168">
    <property type="entry name" value="Lipase_GDXG_HIS_AS"/>
</dbReference>
<dbReference type="InterPro" id="IPR013094">
    <property type="entry name" value="AB_hydrolase_3"/>
</dbReference>
<dbReference type="GO" id="GO:0016787">
    <property type="term" value="F:hydrolase activity"/>
    <property type="evidence" value="ECO:0007669"/>
    <property type="project" value="UniProtKB-KW"/>
</dbReference>
<feature type="domain" description="Alpha/beta hydrolase fold-3" evidence="4">
    <location>
        <begin position="103"/>
        <end position="311"/>
    </location>
</feature>
<evidence type="ECO:0000256" key="1">
    <source>
        <dbReference type="ARBA" id="ARBA00010515"/>
    </source>
</evidence>
<comment type="similarity">
    <text evidence="1">Belongs to the 'GDXG' lipolytic enzyme family.</text>
</comment>
<sequence>MSIIGKTVAAAALLAVTSGAALAAPVLEPATQAFIDALAKGGGAPIYQLSPADARNVLAGAQAGKVAKPAVDIEDTSFPVGPTGKVAIRIVRPQHAKGDLPAVIYLHGGGWVLGDKNTHDRLVRELADKTKAAIVFVDYDRSPEAKFPVAIEQAYAAAVHIQDHARSLGIDPTRLAVAGDSVGGNMAAALTLLAKERHGPRFLSQVLFYPVTDANFDNGSYQTFADGPWLTKPAMEWFWNAYLPDASARQNPIATPLNATIEQLRGLPPALVVTDENDVLRDEGEAYARKLAAAGVRVTSTRYNGTIHDFVMLNALAATPASEAAIDQAATVLRQAFAR</sequence>
<keyword evidence="6" id="KW-1185">Reference proteome</keyword>
<dbReference type="AlphaFoldDB" id="A0A212RRH3"/>
<name>A0A212RRH3_9PROT</name>
<dbReference type="Pfam" id="PF07859">
    <property type="entry name" value="Abhydrolase_3"/>
    <property type="match status" value="1"/>
</dbReference>
<proteinExistence type="inferred from homology"/>